<keyword evidence="2" id="KW-1185">Reference proteome</keyword>
<organism evidence="1 2">
    <name type="scientific">Paenibacillus gyeongsangnamensis</name>
    <dbReference type="NCBI Taxonomy" id="3388067"/>
    <lineage>
        <taxon>Bacteria</taxon>
        <taxon>Bacillati</taxon>
        <taxon>Bacillota</taxon>
        <taxon>Bacilli</taxon>
        <taxon>Bacillales</taxon>
        <taxon>Paenibacillaceae</taxon>
        <taxon>Paenibacillus</taxon>
    </lineage>
</organism>
<name>A0ABT4QLD6_9BACL</name>
<dbReference type="Proteomes" id="UP001527882">
    <property type="component" value="Unassembled WGS sequence"/>
</dbReference>
<accession>A0ABT4QLD6</accession>
<comment type="caution">
    <text evidence="1">The sequence shown here is derived from an EMBL/GenBank/DDBJ whole genome shotgun (WGS) entry which is preliminary data.</text>
</comment>
<evidence type="ECO:0000313" key="1">
    <source>
        <dbReference type="EMBL" id="MCZ8517655.1"/>
    </source>
</evidence>
<dbReference type="RefSeq" id="WP_269886183.1">
    <property type="nucleotide sequence ID" value="NZ_JAQAGZ010000046.1"/>
</dbReference>
<evidence type="ECO:0000313" key="2">
    <source>
        <dbReference type="Proteomes" id="UP001527882"/>
    </source>
</evidence>
<dbReference type="EMBL" id="JAQAGZ010000046">
    <property type="protein sequence ID" value="MCZ8517655.1"/>
    <property type="molecule type" value="Genomic_DNA"/>
</dbReference>
<protein>
    <recommendedName>
        <fullName evidence="3">Lipoprotein</fullName>
    </recommendedName>
</protein>
<evidence type="ECO:0008006" key="3">
    <source>
        <dbReference type="Google" id="ProtNLM"/>
    </source>
</evidence>
<sequence length="126" mass="14120">MGWNRTSLFVFLFCMFLIIGCSNQKELPLPSSAKTTDIQNVIYIPFPYFENTPAKGEGWVLSRNANGFFIVQVLNDGKAVATFPVNEPESQRVNESIRLGGHKYSVIKITTYNDNVSGIVTLKQLN</sequence>
<proteinExistence type="predicted"/>
<dbReference type="PROSITE" id="PS51257">
    <property type="entry name" value="PROKAR_LIPOPROTEIN"/>
    <property type="match status" value="1"/>
</dbReference>
<reference evidence="1 2" key="1">
    <citation type="submission" date="2022-12" db="EMBL/GenBank/DDBJ databases">
        <title>Draft genome sequence of Paenibacillus sp. dW9.</title>
        <authorList>
            <person name="Choi E.-W."/>
            <person name="Kim D.-U."/>
        </authorList>
    </citation>
    <scope>NUCLEOTIDE SEQUENCE [LARGE SCALE GENOMIC DNA]</scope>
    <source>
        <strain evidence="2">dW9</strain>
    </source>
</reference>
<gene>
    <name evidence="1" type="ORF">O9H85_36115</name>
</gene>